<dbReference type="InterPro" id="IPR014444">
    <property type="entry name" value="PH1575-like"/>
</dbReference>
<name>A0A235BS59_UNCW3</name>
<dbReference type="SUPFAM" id="SSF111321">
    <property type="entry name" value="AF1104-like"/>
    <property type="match status" value="1"/>
</dbReference>
<dbReference type="Gene3D" id="3.40.50.10880">
    <property type="entry name" value="Uncharacterised protein PF01937, DUF89, domain 3"/>
    <property type="match status" value="1"/>
</dbReference>
<dbReference type="EMBL" id="NOZQ01000185">
    <property type="protein sequence ID" value="OYD14395.1"/>
    <property type="molecule type" value="Genomic_DNA"/>
</dbReference>
<dbReference type="Gene3D" id="1.10.8.380">
    <property type="entry name" value="Uncharacterised protein PF01937, DUF89, domain 1"/>
    <property type="match status" value="1"/>
</dbReference>
<dbReference type="InterPro" id="IPR002791">
    <property type="entry name" value="ARMT1-like_metal-bd"/>
</dbReference>
<sequence length="281" mass="31347">MKTYLDCIPCFLRQTLVTARIATEDERKIREALDKVCILLPKISLDATPPEIGREVYRTINRVIGIEDPYYDIKKEYTRYLLTLYPDLKKRVASSSDPLLSAVKLAIAGNIIDFAPQSDFDIEKEIEKAFNYEFAIFDYAEFKGTLQNCDEILYLADNAGETVMDRILIEEMGKPVKYAVKEKAIINDATFEDAVDAGIHGVAEVVSTGCDAPGTVLKYCSEDFLNVYKDADVIISKGQGNYEALSGEERPIFFLLKTKCPIIARDLGVESGDIILQGAPA</sequence>
<dbReference type="AlphaFoldDB" id="A0A235BS59"/>
<evidence type="ECO:0000313" key="3">
    <source>
        <dbReference type="Proteomes" id="UP000215215"/>
    </source>
</evidence>
<dbReference type="InterPro" id="IPR036075">
    <property type="entry name" value="ARMT-1-like_metal-bd_sf"/>
</dbReference>
<proteinExistence type="predicted"/>
<dbReference type="Pfam" id="PF01937">
    <property type="entry name" value="ARMT1-like_dom"/>
    <property type="match status" value="1"/>
</dbReference>
<evidence type="ECO:0000259" key="1">
    <source>
        <dbReference type="Pfam" id="PF01937"/>
    </source>
</evidence>
<feature type="domain" description="Damage-control phosphatase ARMT1-like metal-binding" evidence="1">
    <location>
        <begin position="4"/>
        <end position="274"/>
    </location>
</feature>
<dbReference type="Proteomes" id="UP000215215">
    <property type="component" value="Unassembled WGS sequence"/>
</dbReference>
<protein>
    <recommendedName>
        <fullName evidence="1">Damage-control phosphatase ARMT1-like metal-binding domain-containing protein</fullName>
    </recommendedName>
</protein>
<gene>
    <name evidence="2" type="ORF">CH333_08115</name>
</gene>
<reference evidence="2 3" key="1">
    <citation type="submission" date="2017-07" db="EMBL/GenBank/DDBJ databases">
        <title>Recovery of genomes from metagenomes via a dereplication, aggregation, and scoring strategy.</title>
        <authorList>
            <person name="Sieber C.M."/>
            <person name="Probst A.J."/>
            <person name="Sharrar A."/>
            <person name="Thomas B.C."/>
            <person name="Hess M."/>
            <person name="Tringe S.G."/>
            <person name="Banfield J.F."/>
        </authorList>
    </citation>
    <scope>NUCLEOTIDE SEQUENCE [LARGE SCALE GENOMIC DNA]</scope>
    <source>
        <strain evidence="2">JGI_Cruoil_03_44_89</strain>
    </source>
</reference>
<dbReference type="PIRSF" id="PIRSF006593">
    <property type="entry name" value="UCP006593"/>
    <property type="match status" value="1"/>
</dbReference>
<organism evidence="2 3">
    <name type="scientific">candidate division WOR-3 bacterium JGI_Cruoil_03_44_89</name>
    <dbReference type="NCBI Taxonomy" id="1973748"/>
    <lineage>
        <taxon>Bacteria</taxon>
        <taxon>Bacteria division WOR-3</taxon>
    </lineage>
</organism>
<evidence type="ECO:0000313" key="2">
    <source>
        <dbReference type="EMBL" id="OYD14395.1"/>
    </source>
</evidence>
<comment type="caution">
    <text evidence="2">The sequence shown here is derived from an EMBL/GenBank/DDBJ whole genome shotgun (WGS) entry which is preliminary data.</text>
</comment>
<accession>A0A235BS59</accession>
<dbReference type="Gene3D" id="1.10.285.20">
    <property type="entry name" value="Uncharacterised protein PF01937, DUF89, domain 2"/>
    <property type="match status" value="1"/>
</dbReference>